<name>A0ABP5SJE0_9ACTN</name>
<dbReference type="Gene3D" id="3.30.750.24">
    <property type="entry name" value="STAS domain"/>
    <property type="match status" value="1"/>
</dbReference>
<organism evidence="4 5">
    <name type="scientific">Streptomyces cuspidosporus</name>
    <dbReference type="NCBI Taxonomy" id="66882"/>
    <lineage>
        <taxon>Bacteria</taxon>
        <taxon>Bacillati</taxon>
        <taxon>Actinomycetota</taxon>
        <taxon>Actinomycetes</taxon>
        <taxon>Kitasatosporales</taxon>
        <taxon>Streptomycetaceae</taxon>
        <taxon>Streptomyces</taxon>
    </lineage>
</organism>
<dbReference type="CDD" id="cd07043">
    <property type="entry name" value="STAS_anti-anti-sigma_factors"/>
    <property type="match status" value="1"/>
</dbReference>
<reference evidence="5" key="1">
    <citation type="journal article" date="2019" name="Int. J. Syst. Evol. Microbiol.">
        <title>The Global Catalogue of Microorganisms (GCM) 10K type strain sequencing project: providing services to taxonomists for standard genome sequencing and annotation.</title>
        <authorList>
            <consortium name="The Broad Institute Genomics Platform"/>
            <consortium name="The Broad Institute Genome Sequencing Center for Infectious Disease"/>
            <person name="Wu L."/>
            <person name="Ma J."/>
        </authorList>
    </citation>
    <scope>NUCLEOTIDE SEQUENCE [LARGE SCALE GENOMIC DNA]</scope>
    <source>
        <strain evidence="5">JCM 4316</strain>
    </source>
</reference>
<accession>A0ABP5SJE0</accession>
<evidence type="ECO:0000256" key="1">
    <source>
        <dbReference type="ARBA" id="ARBA00009013"/>
    </source>
</evidence>
<dbReference type="PANTHER" id="PTHR33495">
    <property type="entry name" value="ANTI-SIGMA FACTOR ANTAGONIST TM_1081-RELATED-RELATED"/>
    <property type="match status" value="1"/>
</dbReference>
<dbReference type="Proteomes" id="UP001500253">
    <property type="component" value="Unassembled WGS sequence"/>
</dbReference>
<dbReference type="Pfam" id="PF01740">
    <property type="entry name" value="STAS"/>
    <property type="match status" value="1"/>
</dbReference>
<evidence type="ECO:0000313" key="4">
    <source>
        <dbReference type="EMBL" id="GAA2332531.1"/>
    </source>
</evidence>
<evidence type="ECO:0000256" key="2">
    <source>
        <dbReference type="RuleBase" id="RU003749"/>
    </source>
</evidence>
<protein>
    <recommendedName>
        <fullName evidence="2">Anti-sigma factor antagonist</fullName>
    </recommendedName>
</protein>
<dbReference type="InterPro" id="IPR002645">
    <property type="entry name" value="STAS_dom"/>
</dbReference>
<evidence type="ECO:0000313" key="5">
    <source>
        <dbReference type="Proteomes" id="UP001500253"/>
    </source>
</evidence>
<dbReference type="SUPFAM" id="SSF52091">
    <property type="entry name" value="SpoIIaa-like"/>
    <property type="match status" value="1"/>
</dbReference>
<dbReference type="PROSITE" id="PS50801">
    <property type="entry name" value="STAS"/>
    <property type="match status" value="1"/>
</dbReference>
<proteinExistence type="inferred from homology"/>
<dbReference type="InterPro" id="IPR003658">
    <property type="entry name" value="Anti-sigma_ant"/>
</dbReference>
<dbReference type="EMBL" id="BAAASD010000004">
    <property type="protein sequence ID" value="GAA2332531.1"/>
    <property type="molecule type" value="Genomic_DNA"/>
</dbReference>
<dbReference type="InterPro" id="IPR036513">
    <property type="entry name" value="STAS_dom_sf"/>
</dbReference>
<dbReference type="NCBIfam" id="TIGR00377">
    <property type="entry name" value="ant_ant_sig"/>
    <property type="match status" value="1"/>
</dbReference>
<comment type="caution">
    <text evidence="4">The sequence shown here is derived from an EMBL/GenBank/DDBJ whole genome shotgun (WGS) entry which is preliminary data.</text>
</comment>
<gene>
    <name evidence="4" type="ORF">GCM10010246_14940</name>
</gene>
<dbReference type="RefSeq" id="WP_346173656.1">
    <property type="nucleotide sequence ID" value="NZ_BAAASD010000004.1"/>
</dbReference>
<keyword evidence="5" id="KW-1185">Reference proteome</keyword>
<evidence type="ECO:0000259" key="3">
    <source>
        <dbReference type="PROSITE" id="PS50801"/>
    </source>
</evidence>
<dbReference type="PANTHER" id="PTHR33495:SF2">
    <property type="entry name" value="ANTI-SIGMA FACTOR ANTAGONIST TM_1081-RELATED"/>
    <property type="match status" value="1"/>
</dbReference>
<feature type="domain" description="STAS" evidence="3">
    <location>
        <begin position="20"/>
        <end position="120"/>
    </location>
</feature>
<comment type="similarity">
    <text evidence="1 2">Belongs to the anti-sigma-factor antagonist family.</text>
</comment>
<sequence length="130" mass="14007">MAPETNIGSECRHTERTVGGTTVVELYGEIDILAAHSLTVRLDGLTASLRPDVVVDLRAVSFIDSAGLTPLCRARNRIRRRHGRLRLVADSDRVLRVMSGAGLSDVFDVHDRLPEALAVAAPEGPLRAAS</sequence>